<gene>
    <name evidence="2" type="ORF">OF122_19380</name>
</gene>
<dbReference type="CDD" id="cd00093">
    <property type="entry name" value="HTH_XRE"/>
    <property type="match status" value="1"/>
</dbReference>
<dbReference type="RefSeq" id="WP_264225808.1">
    <property type="nucleotide sequence ID" value="NZ_CP107716.1"/>
</dbReference>
<feature type="domain" description="HTH cro/C1-type" evidence="1">
    <location>
        <begin position="21"/>
        <end position="75"/>
    </location>
</feature>
<organism evidence="2 3">
    <name type="scientific">Pelagibacterium flavum</name>
    <dbReference type="NCBI Taxonomy" id="2984530"/>
    <lineage>
        <taxon>Bacteria</taxon>
        <taxon>Pseudomonadati</taxon>
        <taxon>Pseudomonadota</taxon>
        <taxon>Alphaproteobacteria</taxon>
        <taxon>Hyphomicrobiales</taxon>
        <taxon>Devosiaceae</taxon>
        <taxon>Pelagibacterium</taxon>
    </lineage>
</organism>
<dbReference type="Proteomes" id="UP001163882">
    <property type="component" value="Chromosome"/>
</dbReference>
<evidence type="ECO:0000313" key="3">
    <source>
        <dbReference type="Proteomes" id="UP001163882"/>
    </source>
</evidence>
<dbReference type="EMBL" id="CP107716">
    <property type="protein sequence ID" value="UYQ72168.1"/>
    <property type="molecule type" value="Genomic_DNA"/>
</dbReference>
<keyword evidence="3" id="KW-1185">Reference proteome</keyword>
<dbReference type="InterPro" id="IPR001387">
    <property type="entry name" value="Cro/C1-type_HTH"/>
</dbReference>
<dbReference type="PROSITE" id="PS50943">
    <property type="entry name" value="HTH_CROC1"/>
    <property type="match status" value="1"/>
</dbReference>
<evidence type="ECO:0000259" key="1">
    <source>
        <dbReference type="PROSITE" id="PS50943"/>
    </source>
</evidence>
<name>A0ABY6INH4_9HYPH</name>
<dbReference type="InterPro" id="IPR010982">
    <property type="entry name" value="Lambda_DNA-bd_dom_sf"/>
</dbReference>
<dbReference type="SUPFAM" id="SSF47413">
    <property type="entry name" value="lambda repressor-like DNA-binding domains"/>
    <property type="match status" value="1"/>
</dbReference>
<dbReference type="SMART" id="SM00530">
    <property type="entry name" value="HTH_XRE"/>
    <property type="match status" value="1"/>
</dbReference>
<reference evidence="2" key="1">
    <citation type="submission" date="2022-10" db="EMBL/GenBank/DDBJ databases">
        <title>YIM 151497 complete genome.</title>
        <authorList>
            <person name="Chen X."/>
        </authorList>
    </citation>
    <scope>NUCLEOTIDE SEQUENCE</scope>
    <source>
        <strain evidence="2">YIM 151497</strain>
    </source>
</reference>
<sequence length="231" mass="26213">MINSDVIDYRRLTDPELAAVIAELRKEKGWTQETLAEIARVSPRTIQRLESGQPSSIDTRRTLAAAFDFDDLDTFNGPWPLPNIERLKEESARIERETVAVDVQQMVKGKQLRKLAERAHSFLITSIDDPTDNVEALLASLQDCFCEYGDCHDLYSARDKLEVDRQFQEQIDELRMQGIGIVAGCRRARMRLKSSQSSDASFFLDIVYVVSASLDALPQIVRVPRNDSFGF</sequence>
<proteinExistence type="predicted"/>
<accession>A0ABY6INH4</accession>
<protein>
    <submittedName>
        <fullName evidence="2">Helix-turn-helix transcriptional regulator</fullName>
    </submittedName>
</protein>
<dbReference type="Gene3D" id="1.10.260.40">
    <property type="entry name" value="lambda repressor-like DNA-binding domains"/>
    <property type="match status" value="1"/>
</dbReference>
<dbReference type="Pfam" id="PF01381">
    <property type="entry name" value="HTH_3"/>
    <property type="match status" value="1"/>
</dbReference>
<evidence type="ECO:0000313" key="2">
    <source>
        <dbReference type="EMBL" id="UYQ72168.1"/>
    </source>
</evidence>